<dbReference type="GO" id="GO:0005886">
    <property type="term" value="C:plasma membrane"/>
    <property type="evidence" value="ECO:0007669"/>
    <property type="project" value="UniProtKB-SubCell"/>
</dbReference>
<evidence type="ECO:0000256" key="12">
    <source>
        <dbReference type="ARBA" id="ARBA00039702"/>
    </source>
</evidence>
<dbReference type="InterPro" id="IPR004703">
    <property type="entry name" value="PTS_sugar-sp_permease"/>
</dbReference>
<name>A0A212RUS8_9CHLR</name>
<reference evidence="16" key="1">
    <citation type="submission" date="2017-06" db="EMBL/GenBank/DDBJ databases">
        <authorList>
            <person name="Varghese N."/>
            <person name="Submissions S."/>
        </authorList>
    </citation>
    <scope>NUCLEOTIDE SEQUENCE [LARGE SCALE GENOMIC DNA]</scope>
    <source>
        <strain evidence="16">JAD2</strain>
    </source>
</reference>
<accession>A0A212RUS8</accession>
<gene>
    <name evidence="15" type="ORF">SAMN02746019_00028500</name>
</gene>
<keyword evidence="8 14" id="KW-1133">Transmembrane helix</keyword>
<dbReference type="PANTHER" id="PTHR33843:SF4">
    <property type="entry name" value="ASCORBATE-SPECIFIC PTS SYSTEM EIIC COMPONENT"/>
    <property type="match status" value="1"/>
</dbReference>
<evidence type="ECO:0000256" key="9">
    <source>
        <dbReference type="ARBA" id="ARBA00023136"/>
    </source>
</evidence>
<evidence type="ECO:0000256" key="11">
    <source>
        <dbReference type="ARBA" id="ARBA00038218"/>
    </source>
</evidence>
<feature type="transmembrane region" description="Helical" evidence="14">
    <location>
        <begin position="90"/>
        <end position="111"/>
    </location>
</feature>
<dbReference type="RefSeq" id="WP_088572525.1">
    <property type="nucleotide sequence ID" value="NZ_FYEK01000078.1"/>
</dbReference>
<keyword evidence="16" id="KW-1185">Reference proteome</keyword>
<feature type="transmembrane region" description="Helical" evidence="14">
    <location>
        <begin position="151"/>
        <end position="171"/>
    </location>
</feature>
<evidence type="ECO:0000256" key="10">
    <source>
        <dbReference type="ARBA" id="ARBA00037387"/>
    </source>
</evidence>
<dbReference type="InterPro" id="IPR051562">
    <property type="entry name" value="Ascorbate-PTS_EIIC"/>
</dbReference>
<keyword evidence="3" id="KW-0813">Transport</keyword>
<organism evidence="15 16">
    <name type="scientific">Thermoflexus hugenholtzii JAD2</name>
    <dbReference type="NCBI Taxonomy" id="877466"/>
    <lineage>
        <taxon>Bacteria</taxon>
        <taxon>Bacillati</taxon>
        <taxon>Chloroflexota</taxon>
        <taxon>Thermoflexia</taxon>
        <taxon>Thermoflexales</taxon>
        <taxon>Thermoflexaceae</taxon>
        <taxon>Thermoflexus</taxon>
    </lineage>
</organism>
<comment type="function">
    <text evidence="10">The phosphoenolpyruvate-dependent sugar phosphotransferase system (sugar PTS), a major carbohydrate active transport system, catalyzes the phosphorylation of incoming sugar substrates concomitantly with their translocation across the cell membrane. The enzyme II UlaABC PTS system is involved in ascorbate transport.</text>
</comment>
<evidence type="ECO:0000256" key="8">
    <source>
        <dbReference type="ARBA" id="ARBA00022989"/>
    </source>
</evidence>
<dbReference type="GO" id="GO:0009401">
    <property type="term" value="P:phosphoenolpyruvate-dependent sugar phosphotransferase system"/>
    <property type="evidence" value="ECO:0007669"/>
    <property type="project" value="UniProtKB-KW"/>
</dbReference>
<dbReference type="OrthoDB" id="9796178at2"/>
<protein>
    <recommendedName>
        <fullName evidence="12">Ascorbate-specific PTS system EIIC component</fullName>
    </recommendedName>
    <alternativeName>
        <fullName evidence="13">Ascorbate-specific permease IIC component UlaA</fullName>
    </alternativeName>
</protein>
<keyword evidence="9 14" id="KW-0472">Membrane</keyword>
<dbReference type="Pfam" id="PF03611">
    <property type="entry name" value="EIIC-GAT"/>
    <property type="match status" value="1"/>
</dbReference>
<evidence type="ECO:0000256" key="2">
    <source>
        <dbReference type="ARBA" id="ARBA00011738"/>
    </source>
</evidence>
<dbReference type="EMBL" id="FYEK01000078">
    <property type="protein sequence ID" value="SNB76297.1"/>
    <property type="molecule type" value="Genomic_DNA"/>
</dbReference>
<feature type="transmembrane region" description="Helical" evidence="14">
    <location>
        <begin position="49"/>
        <end position="69"/>
    </location>
</feature>
<feature type="transmembrane region" description="Helical" evidence="14">
    <location>
        <begin position="233"/>
        <end position="254"/>
    </location>
</feature>
<feature type="transmembrane region" description="Helical" evidence="14">
    <location>
        <begin position="326"/>
        <end position="345"/>
    </location>
</feature>
<comment type="subcellular location">
    <subcellularLocation>
        <location evidence="1">Cell membrane</location>
        <topology evidence="1">Multi-pass membrane protein</topology>
    </subcellularLocation>
</comment>
<dbReference type="PANTHER" id="PTHR33843">
    <property type="entry name" value="ASCORBATE-SPECIFIC PTS SYSTEM EIIC COMPONENT"/>
    <property type="match status" value="1"/>
</dbReference>
<comment type="similarity">
    <text evidence="11">Belongs to the UlaA family.</text>
</comment>
<feature type="transmembrane region" description="Helical" evidence="14">
    <location>
        <begin position="351"/>
        <end position="370"/>
    </location>
</feature>
<feature type="transmembrane region" description="Helical" evidence="14">
    <location>
        <begin position="382"/>
        <end position="406"/>
    </location>
</feature>
<evidence type="ECO:0000256" key="5">
    <source>
        <dbReference type="ARBA" id="ARBA00022597"/>
    </source>
</evidence>
<comment type="subunit">
    <text evidence="2">Homodimer.</text>
</comment>
<evidence type="ECO:0000313" key="16">
    <source>
        <dbReference type="Proteomes" id="UP000197025"/>
    </source>
</evidence>
<evidence type="ECO:0000256" key="7">
    <source>
        <dbReference type="ARBA" id="ARBA00022692"/>
    </source>
</evidence>
<evidence type="ECO:0000256" key="14">
    <source>
        <dbReference type="SAM" id="Phobius"/>
    </source>
</evidence>
<dbReference type="AlphaFoldDB" id="A0A212RUS8"/>
<keyword evidence="6" id="KW-0598">Phosphotransferase system</keyword>
<evidence type="ECO:0000256" key="1">
    <source>
        <dbReference type="ARBA" id="ARBA00004651"/>
    </source>
</evidence>
<evidence type="ECO:0000313" key="15">
    <source>
        <dbReference type="EMBL" id="SNB76297.1"/>
    </source>
</evidence>
<evidence type="ECO:0000256" key="13">
    <source>
        <dbReference type="ARBA" id="ARBA00042859"/>
    </source>
</evidence>
<keyword evidence="5" id="KW-0762">Sugar transport</keyword>
<sequence>MEALRAVLEFIQKFMQEPSLFLGLIALLGFLLLRERVERTISGTLKTAIGLLILLAGVNLMVQALLPLGELAGKTLGLPPVQIQIGTQKIISELGIQIGLVMLFAFLINVLLTRLLSGLGFKYIYLTGHLIFWNAVIFVSAFRYALGLEGAALVIVASLFTGLYQTIQPWYTHRFDLFVNEGSGFVLGHSSSLTVLVTAWLSRLLSGGGKRRVGDMEALRFPRALEWLREPMLLMAATFLVVYLIMAALNVGFVVEAAGKAGKHPIIWVLLQALNFAAGFAILIMGVRMIIAELIPSFKGIAERIVPGAIPALDCPLFFPYGQVSMAYGGLIGMLTMVLVSLLFAAGRYPFFIFAPTMSVWFHGATAGVYGNKYWGIPGAILGGVVAGVLMGVGQALMWPVLGFAIGDFFSWASDTDYVLWPLLIALIGRILGR</sequence>
<feature type="transmembrane region" description="Helical" evidence="14">
    <location>
        <begin position="183"/>
        <end position="202"/>
    </location>
</feature>
<evidence type="ECO:0000256" key="6">
    <source>
        <dbReference type="ARBA" id="ARBA00022683"/>
    </source>
</evidence>
<feature type="transmembrane region" description="Helical" evidence="14">
    <location>
        <begin position="123"/>
        <end position="144"/>
    </location>
</feature>
<keyword evidence="7 14" id="KW-0812">Transmembrane</keyword>
<dbReference type="Proteomes" id="UP000197025">
    <property type="component" value="Unassembled WGS sequence"/>
</dbReference>
<feature type="transmembrane region" description="Helical" evidence="14">
    <location>
        <begin position="418"/>
        <end position="433"/>
    </location>
</feature>
<feature type="transmembrane region" description="Helical" evidence="14">
    <location>
        <begin position="20"/>
        <end position="37"/>
    </location>
</feature>
<evidence type="ECO:0000256" key="3">
    <source>
        <dbReference type="ARBA" id="ARBA00022448"/>
    </source>
</evidence>
<proteinExistence type="inferred from homology"/>
<keyword evidence="4" id="KW-1003">Cell membrane</keyword>
<evidence type="ECO:0000256" key="4">
    <source>
        <dbReference type="ARBA" id="ARBA00022475"/>
    </source>
</evidence>
<feature type="transmembrane region" description="Helical" evidence="14">
    <location>
        <begin position="266"/>
        <end position="291"/>
    </location>
</feature>
<dbReference type="InParanoid" id="A0A212RUS8"/>